<evidence type="ECO:0000313" key="3">
    <source>
        <dbReference type="Proteomes" id="UP001165065"/>
    </source>
</evidence>
<accession>A0A9W7FVX4</accession>
<dbReference type="OrthoDB" id="41924at2759"/>
<dbReference type="Proteomes" id="UP001165065">
    <property type="component" value="Unassembled WGS sequence"/>
</dbReference>
<dbReference type="InterPro" id="IPR023393">
    <property type="entry name" value="START-like_dom_sf"/>
</dbReference>
<dbReference type="Gene3D" id="3.30.530.20">
    <property type="match status" value="1"/>
</dbReference>
<dbReference type="SUPFAM" id="SSF55961">
    <property type="entry name" value="Bet v1-like"/>
    <property type="match status" value="1"/>
</dbReference>
<feature type="signal peptide" evidence="1">
    <location>
        <begin position="1"/>
        <end position="15"/>
    </location>
</feature>
<evidence type="ECO:0000313" key="2">
    <source>
        <dbReference type="EMBL" id="GMI19983.1"/>
    </source>
</evidence>
<dbReference type="AlphaFoldDB" id="A0A9W7FVX4"/>
<evidence type="ECO:0008006" key="4">
    <source>
        <dbReference type="Google" id="ProtNLM"/>
    </source>
</evidence>
<keyword evidence="1" id="KW-0732">Signal</keyword>
<feature type="chain" id="PRO_5040996727" description="Coenzyme Q-binding protein COQ10 START domain-containing protein" evidence="1">
    <location>
        <begin position="16"/>
        <end position="213"/>
    </location>
</feature>
<reference evidence="3" key="1">
    <citation type="journal article" date="2023" name="Commun. Biol.">
        <title>Genome analysis of Parmales, the sister group of diatoms, reveals the evolutionary specialization of diatoms from phago-mixotrophs to photoautotrophs.</title>
        <authorList>
            <person name="Ban H."/>
            <person name="Sato S."/>
            <person name="Yoshikawa S."/>
            <person name="Yamada K."/>
            <person name="Nakamura Y."/>
            <person name="Ichinomiya M."/>
            <person name="Sato N."/>
            <person name="Blanc-Mathieu R."/>
            <person name="Endo H."/>
            <person name="Kuwata A."/>
            <person name="Ogata H."/>
        </authorList>
    </citation>
    <scope>NUCLEOTIDE SEQUENCE [LARGE SCALE GENOMIC DNA]</scope>
</reference>
<proteinExistence type="predicted"/>
<evidence type="ECO:0000256" key="1">
    <source>
        <dbReference type="SAM" id="SignalP"/>
    </source>
</evidence>
<protein>
    <recommendedName>
        <fullName evidence="4">Coenzyme Q-binding protein COQ10 START domain-containing protein</fullName>
    </recommendedName>
</protein>
<gene>
    <name evidence="2" type="ORF">TrCOL_g6700</name>
</gene>
<keyword evidence="3" id="KW-1185">Reference proteome</keyword>
<comment type="caution">
    <text evidence="2">The sequence shown here is derived from an EMBL/GenBank/DDBJ whole genome shotgun (WGS) entry which is preliminary data.</text>
</comment>
<organism evidence="2 3">
    <name type="scientific">Triparma columacea</name>
    <dbReference type="NCBI Taxonomy" id="722753"/>
    <lineage>
        <taxon>Eukaryota</taxon>
        <taxon>Sar</taxon>
        <taxon>Stramenopiles</taxon>
        <taxon>Ochrophyta</taxon>
        <taxon>Bolidophyceae</taxon>
        <taxon>Parmales</taxon>
        <taxon>Triparmaceae</taxon>
        <taxon>Triparma</taxon>
    </lineage>
</organism>
<sequence>MNLFLLLVYIPFVLSASSSISHPHTGVVTPFKPGKPDVKLGKKAESLLASGSPYKTQLMSGARGRGLVVQDIAAPSTVVWSRILDFDHYTEMVPRTVISENYGVKGGRDREIKTRMKLSAMVTQIEFFIRHMYYPSKNSLVWTLDYTRKSDIDDSCGFWYVIPHPTKPNWSRVYYSVEVSMFDWVPKVVIDILSKKALTEATGWVKKQSEVRL</sequence>
<name>A0A9W7FVX4_9STRA</name>
<dbReference type="EMBL" id="BRYA01000503">
    <property type="protein sequence ID" value="GMI19983.1"/>
    <property type="molecule type" value="Genomic_DNA"/>
</dbReference>